<evidence type="ECO:0008006" key="3">
    <source>
        <dbReference type="Google" id="ProtNLM"/>
    </source>
</evidence>
<gene>
    <name evidence="1" type="ORF">CGC58_11645</name>
</gene>
<dbReference type="AlphaFoldDB" id="A0A250G259"/>
<dbReference type="KEGG" id="csto:CGC58_11645"/>
<evidence type="ECO:0000313" key="2">
    <source>
        <dbReference type="Proteomes" id="UP000217348"/>
    </source>
</evidence>
<organism evidence="1 2">
    <name type="scientific">Capnocytophaga stomatis</name>
    <dbReference type="NCBI Taxonomy" id="1848904"/>
    <lineage>
        <taxon>Bacteria</taxon>
        <taxon>Pseudomonadati</taxon>
        <taxon>Bacteroidota</taxon>
        <taxon>Flavobacteriia</taxon>
        <taxon>Flavobacteriales</taxon>
        <taxon>Flavobacteriaceae</taxon>
        <taxon>Capnocytophaga</taxon>
    </lineage>
</organism>
<dbReference type="Proteomes" id="UP000217348">
    <property type="component" value="Chromosome"/>
</dbReference>
<dbReference type="EMBL" id="CP022387">
    <property type="protein sequence ID" value="ATA90326.1"/>
    <property type="molecule type" value="Genomic_DNA"/>
</dbReference>
<reference evidence="2" key="1">
    <citation type="submission" date="2017-06" db="EMBL/GenBank/DDBJ databases">
        <title>Capnocytophaga spp. assemblies.</title>
        <authorList>
            <person name="Gulvik C.A."/>
        </authorList>
    </citation>
    <scope>NUCLEOTIDE SEQUENCE [LARGE SCALE GENOMIC DNA]</scope>
    <source>
        <strain evidence="2">H2177</strain>
    </source>
</reference>
<accession>A0A250G259</accession>
<dbReference type="InterPro" id="IPR010732">
    <property type="entry name" value="T6SS_TssG-like"/>
</dbReference>
<proteinExistence type="predicted"/>
<dbReference type="OrthoDB" id="1411058at2"/>
<name>A0A250G259_9FLAO</name>
<sequence length="315" mass="36541">MSNKNVEIQNFLSKNTLYTNYKAEVFASVMVEKGIEKDKIRIIRKGKALRGAYKEVDSITYEDTENDTYYAIHTHRRDLYDSLPKGLFHSNVTNFSNKKQLKDRILKSIEIGRQEEKNARFFFKPFEFHIDRMFITTQLYERRLEKPHLHSDFINLFVHDWEFLKEIPLEKALFVLNFLSQSYRITSGEQIAHILSFFLECDVTLENTIKTQNISTSYQWKLGTEPLGETSFIGGSFASTYPSVSVCISGLPSKYKELIYPESSIRKQFRSLLDLFIPADAQLDLQIRGNEQETTFSLASEQGGNSILGFSTRLQ</sequence>
<dbReference type="Pfam" id="PF06996">
    <property type="entry name" value="T6SS_TssG"/>
    <property type="match status" value="1"/>
</dbReference>
<protein>
    <recommendedName>
        <fullName evidence="3">Type VI secretion protein</fullName>
    </recommendedName>
</protein>
<dbReference type="RefSeq" id="WP_095896868.1">
    <property type="nucleotide sequence ID" value="NZ_BOPJ01000006.1"/>
</dbReference>
<evidence type="ECO:0000313" key="1">
    <source>
        <dbReference type="EMBL" id="ATA90326.1"/>
    </source>
</evidence>